<gene>
    <name evidence="2" type="ORF">SAMN06265367_10761</name>
</gene>
<reference evidence="2 3" key="1">
    <citation type="submission" date="2017-05" db="EMBL/GenBank/DDBJ databases">
        <authorList>
            <person name="Varghese N."/>
            <person name="Submissions S."/>
        </authorList>
    </citation>
    <scope>NUCLEOTIDE SEQUENCE [LARGE SCALE GENOMIC DNA]</scope>
    <source>
        <strain evidence="2 3">DSM 15360</strain>
    </source>
</reference>
<proteinExistence type="predicted"/>
<accession>A0ABY1PCG5</accession>
<feature type="signal peptide" evidence="1">
    <location>
        <begin position="1"/>
        <end position="24"/>
    </location>
</feature>
<dbReference type="EMBL" id="FXUA01000007">
    <property type="protein sequence ID" value="SMP31314.1"/>
    <property type="molecule type" value="Genomic_DNA"/>
</dbReference>
<sequence length="62" mass="7068">MKKLLFGMAFFFGAMMFSSVSVQATDPVPKWVCCQTWKISECVDRFGWPFNGTEKVEADFCS</sequence>
<comment type="caution">
    <text evidence="2">The sequence shown here is derived from an EMBL/GenBank/DDBJ whole genome shotgun (WGS) entry which is preliminary data.</text>
</comment>
<feature type="chain" id="PRO_5045503020" evidence="1">
    <location>
        <begin position="25"/>
        <end position="62"/>
    </location>
</feature>
<evidence type="ECO:0000313" key="2">
    <source>
        <dbReference type="EMBL" id="SMP31314.1"/>
    </source>
</evidence>
<dbReference type="RefSeq" id="WP_283414105.1">
    <property type="nucleotide sequence ID" value="NZ_FXUA01000007.1"/>
</dbReference>
<organism evidence="2 3">
    <name type="scientific">Algoriphagus winogradskyi</name>
    <dbReference type="NCBI Taxonomy" id="237017"/>
    <lineage>
        <taxon>Bacteria</taxon>
        <taxon>Pseudomonadati</taxon>
        <taxon>Bacteroidota</taxon>
        <taxon>Cytophagia</taxon>
        <taxon>Cytophagales</taxon>
        <taxon>Cyclobacteriaceae</taxon>
        <taxon>Algoriphagus</taxon>
    </lineage>
</organism>
<evidence type="ECO:0000256" key="1">
    <source>
        <dbReference type="SAM" id="SignalP"/>
    </source>
</evidence>
<dbReference type="Proteomes" id="UP001157915">
    <property type="component" value="Unassembled WGS sequence"/>
</dbReference>
<evidence type="ECO:0000313" key="3">
    <source>
        <dbReference type="Proteomes" id="UP001157915"/>
    </source>
</evidence>
<keyword evidence="3" id="KW-1185">Reference proteome</keyword>
<protein>
    <submittedName>
        <fullName evidence="2">Uncharacterized protein</fullName>
    </submittedName>
</protein>
<keyword evidence="1" id="KW-0732">Signal</keyword>
<name>A0ABY1PCG5_9BACT</name>